<dbReference type="SUPFAM" id="SSF53098">
    <property type="entry name" value="Ribonuclease H-like"/>
    <property type="match status" value="1"/>
</dbReference>
<organism evidence="1 2">
    <name type="scientific">Funneliformis geosporum</name>
    <dbReference type="NCBI Taxonomy" id="1117311"/>
    <lineage>
        <taxon>Eukaryota</taxon>
        <taxon>Fungi</taxon>
        <taxon>Fungi incertae sedis</taxon>
        <taxon>Mucoromycota</taxon>
        <taxon>Glomeromycotina</taxon>
        <taxon>Glomeromycetes</taxon>
        <taxon>Glomerales</taxon>
        <taxon>Glomeraceae</taxon>
        <taxon>Funneliformis</taxon>
    </lineage>
</organism>
<dbReference type="GO" id="GO:0003676">
    <property type="term" value="F:nucleic acid binding"/>
    <property type="evidence" value="ECO:0007669"/>
    <property type="project" value="InterPro"/>
</dbReference>
<gene>
    <name evidence="1" type="ORF">FWILDA_LOCUS14061</name>
</gene>
<dbReference type="InterPro" id="IPR036397">
    <property type="entry name" value="RNaseH_sf"/>
</dbReference>
<proteinExistence type="predicted"/>
<sequence length="388" mass="44885">DEIANHRDIQFMPVDIKESKEYINQIPIIFFVSMDISLMARNQLSPLLVSRKDSRGSTMNINLIQMECIKAYPIRDYHVKKKPYLCIVASNRDERFTALNIISSYNSKVDPEYKIETASDNTDTYYRKVAREHQISFSGCGLISNYRYNFSAPYYAKSHHCSHAFYAHINNFRLIDNFESLYKIYPSSLFTHDRALVLTCDIETYNSRGSALNPHGITIICENQANLLKAFALCWKSFASDIQLSFNNSGYDWSFIVKKTDRSLLDKDRKKTGCRESIKIKIHPSLSIESYFLKLPRCVSIDFLASFMQLHLLSEKTSFKFFLEKCGLNGKDDMPISKLWKYYSEKLMVKSNVINDYREVVSIAHISLFDSHYYTIGTKVSNLLGVEA</sequence>
<keyword evidence="2" id="KW-1185">Reference proteome</keyword>
<name>A0A9W4X205_9GLOM</name>
<feature type="non-terminal residue" evidence="1">
    <location>
        <position position="1"/>
    </location>
</feature>
<evidence type="ECO:0000313" key="1">
    <source>
        <dbReference type="EMBL" id="CAI2189402.1"/>
    </source>
</evidence>
<comment type="caution">
    <text evidence="1">The sequence shown here is derived from an EMBL/GenBank/DDBJ whole genome shotgun (WGS) entry which is preliminary data.</text>
</comment>
<dbReference type="AlphaFoldDB" id="A0A9W4X205"/>
<dbReference type="InterPro" id="IPR012337">
    <property type="entry name" value="RNaseH-like_sf"/>
</dbReference>
<dbReference type="EMBL" id="CAMKVN010005803">
    <property type="protein sequence ID" value="CAI2189402.1"/>
    <property type="molecule type" value="Genomic_DNA"/>
</dbReference>
<evidence type="ECO:0000313" key="2">
    <source>
        <dbReference type="Proteomes" id="UP001153678"/>
    </source>
</evidence>
<protein>
    <submittedName>
        <fullName evidence="1">1804_t:CDS:1</fullName>
    </submittedName>
</protein>
<dbReference type="Gene3D" id="3.30.420.10">
    <property type="entry name" value="Ribonuclease H-like superfamily/Ribonuclease H"/>
    <property type="match status" value="1"/>
</dbReference>
<reference evidence="1" key="1">
    <citation type="submission" date="2022-08" db="EMBL/GenBank/DDBJ databases">
        <authorList>
            <person name="Kallberg Y."/>
            <person name="Tangrot J."/>
            <person name="Rosling A."/>
        </authorList>
    </citation>
    <scope>NUCLEOTIDE SEQUENCE</scope>
    <source>
        <strain evidence="1">Wild A</strain>
    </source>
</reference>
<accession>A0A9W4X205</accession>
<dbReference type="Proteomes" id="UP001153678">
    <property type="component" value="Unassembled WGS sequence"/>
</dbReference>